<evidence type="ECO:0000313" key="12">
    <source>
        <dbReference type="EMBL" id="ROQ92269.1"/>
    </source>
</evidence>
<dbReference type="GO" id="GO:0051301">
    <property type="term" value="P:cell division"/>
    <property type="evidence" value="ECO:0007669"/>
    <property type="project" value="UniProtKB-KW"/>
</dbReference>
<protein>
    <recommendedName>
        <fullName evidence="9">Tyrosine recombinase XerC</fullName>
    </recommendedName>
</protein>
<dbReference type="GO" id="GO:0006313">
    <property type="term" value="P:DNA transposition"/>
    <property type="evidence" value="ECO:0007669"/>
    <property type="project" value="UniProtKB-UniRule"/>
</dbReference>
<comment type="subcellular location">
    <subcellularLocation>
        <location evidence="1 9">Cytoplasm</location>
    </subcellularLocation>
</comment>
<feature type="active site" evidence="9">
    <location>
        <position position="268"/>
    </location>
</feature>
<dbReference type="GO" id="GO:0003677">
    <property type="term" value="F:DNA binding"/>
    <property type="evidence" value="ECO:0007669"/>
    <property type="project" value="UniProtKB-UniRule"/>
</dbReference>
<gene>
    <name evidence="9" type="primary">xerC</name>
    <name evidence="12" type="ORF">EDC27_1971</name>
</gene>
<keyword evidence="7 9" id="KW-0233">DNA recombination</keyword>
<dbReference type="HAMAP" id="MF_01808">
    <property type="entry name" value="Recomb_XerC_XerD"/>
    <property type="match status" value="1"/>
</dbReference>
<evidence type="ECO:0000256" key="3">
    <source>
        <dbReference type="ARBA" id="ARBA00022618"/>
    </source>
</evidence>
<dbReference type="Pfam" id="PF00589">
    <property type="entry name" value="Phage_integrase"/>
    <property type="match status" value="1"/>
</dbReference>
<keyword evidence="13" id="KW-1185">Reference proteome</keyword>
<evidence type="ECO:0000256" key="4">
    <source>
        <dbReference type="ARBA" id="ARBA00022829"/>
    </source>
</evidence>
<comment type="caution">
    <text evidence="12">The sequence shown here is derived from an EMBL/GenBank/DDBJ whole genome shotgun (WGS) entry which is preliminary data.</text>
</comment>
<feature type="active site" evidence="9">
    <location>
        <position position="173"/>
    </location>
</feature>
<evidence type="ECO:0000256" key="7">
    <source>
        <dbReference type="ARBA" id="ARBA00023172"/>
    </source>
</evidence>
<feature type="active site" description="O-(3'-phospho-DNA)-tyrosine intermediate" evidence="9">
    <location>
        <position position="303"/>
    </location>
</feature>
<feature type="active site" evidence="9">
    <location>
        <position position="294"/>
    </location>
</feature>
<proteinExistence type="inferred from homology"/>
<dbReference type="EMBL" id="RJVA01000012">
    <property type="protein sequence ID" value="ROQ92269.1"/>
    <property type="molecule type" value="Genomic_DNA"/>
</dbReference>
<dbReference type="Gene3D" id="1.10.150.130">
    <property type="match status" value="1"/>
</dbReference>
<sequence>MSHGTLSLLHQVFQSLEGPAVTALRNFLDFLRFHRTLSPATVQSYGADLAQWYLFLQSVLGRSYLGLEDLSEANLRRFVLHRHPRLAKSSQARALATYRSFFRFLQERHELAHNPGRFLRSPKIRVTLPAFLDVDDTLAFLNDLQKKAQAPSAPWTTARDWALFETLYATGLRVGELVRLNHDHLDRQEGIVRAVGKGSKERVVPIGSKALEAIGRYLEAFRGQWRGPYDPKAVFLNARGGRLSDRSVRRLMRQRLRDAGQWRPLSPHGLRHSFATHLLSSGADLRSIQEMLGHARLSTTQRYTKVDVDQIMRVYEDAHPRSRKSPS</sequence>
<feature type="active site" evidence="9">
    <location>
        <position position="271"/>
    </location>
</feature>
<dbReference type="Proteomes" id="UP000276223">
    <property type="component" value="Unassembled WGS sequence"/>
</dbReference>
<dbReference type="InterPro" id="IPR050090">
    <property type="entry name" value="Tyrosine_recombinase_XerCD"/>
</dbReference>
<evidence type="ECO:0000256" key="1">
    <source>
        <dbReference type="ARBA" id="ARBA00004496"/>
    </source>
</evidence>
<feature type="active site" evidence="9">
    <location>
        <position position="197"/>
    </location>
</feature>
<dbReference type="InterPro" id="IPR010998">
    <property type="entry name" value="Integrase_recombinase_N"/>
</dbReference>
<comment type="subunit">
    <text evidence="9">Forms a cyclic heterotetrameric complex composed of two molecules of XerC and two molecules of XerD.</text>
</comment>
<dbReference type="AlphaFoldDB" id="A0A3N1USB5"/>
<keyword evidence="5 9" id="KW-0229">DNA integration</keyword>
<keyword evidence="3 9" id="KW-0132">Cell division</keyword>
<evidence type="ECO:0000256" key="8">
    <source>
        <dbReference type="ARBA" id="ARBA00023306"/>
    </source>
</evidence>
<dbReference type="GO" id="GO:0007059">
    <property type="term" value="P:chromosome segregation"/>
    <property type="evidence" value="ECO:0007669"/>
    <property type="project" value="UniProtKB-UniRule"/>
</dbReference>
<dbReference type="PANTHER" id="PTHR30349">
    <property type="entry name" value="PHAGE INTEGRASE-RELATED"/>
    <property type="match status" value="1"/>
</dbReference>
<comment type="function">
    <text evidence="9">Site-specific tyrosine recombinase, which acts by catalyzing the cutting and rejoining of the recombining DNA molecules. The XerC-XerD complex is essential to convert dimers of the bacterial chromosome into monomers to permit their segregation at cell division. It also contributes to the segregational stability of plasmids.</text>
</comment>
<dbReference type="InterPro" id="IPR011010">
    <property type="entry name" value="DNA_brk_join_enz"/>
</dbReference>
<dbReference type="InterPro" id="IPR002104">
    <property type="entry name" value="Integrase_catalytic"/>
</dbReference>
<feature type="domain" description="Core-binding (CB)" evidence="11">
    <location>
        <begin position="18"/>
        <end position="106"/>
    </location>
</feature>
<evidence type="ECO:0000256" key="6">
    <source>
        <dbReference type="ARBA" id="ARBA00023125"/>
    </source>
</evidence>
<keyword evidence="4 9" id="KW-0159">Chromosome partition</keyword>
<accession>A0A3N1USB5</accession>
<dbReference type="InterPro" id="IPR013762">
    <property type="entry name" value="Integrase-like_cat_sf"/>
</dbReference>
<evidence type="ECO:0000256" key="2">
    <source>
        <dbReference type="ARBA" id="ARBA00022490"/>
    </source>
</evidence>
<organism evidence="12 13">
    <name type="scientific">Desulfosoma caldarium</name>
    <dbReference type="NCBI Taxonomy" id="610254"/>
    <lineage>
        <taxon>Bacteria</taxon>
        <taxon>Pseudomonadati</taxon>
        <taxon>Thermodesulfobacteriota</taxon>
        <taxon>Syntrophobacteria</taxon>
        <taxon>Syntrophobacterales</taxon>
        <taxon>Syntrophobacteraceae</taxon>
        <taxon>Desulfosoma</taxon>
    </lineage>
</organism>
<keyword evidence="2 9" id="KW-0963">Cytoplasm</keyword>
<dbReference type="Gene3D" id="1.10.443.10">
    <property type="entry name" value="Intergrase catalytic core"/>
    <property type="match status" value="1"/>
</dbReference>
<evidence type="ECO:0000259" key="10">
    <source>
        <dbReference type="PROSITE" id="PS51898"/>
    </source>
</evidence>
<feature type="domain" description="Tyr recombinase" evidence="10">
    <location>
        <begin position="127"/>
        <end position="316"/>
    </location>
</feature>
<name>A0A3N1USB5_9BACT</name>
<keyword evidence="6 9" id="KW-0238">DNA-binding</keyword>
<dbReference type="SUPFAM" id="SSF56349">
    <property type="entry name" value="DNA breaking-rejoining enzymes"/>
    <property type="match status" value="1"/>
</dbReference>
<evidence type="ECO:0000259" key="11">
    <source>
        <dbReference type="PROSITE" id="PS51900"/>
    </source>
</evidence>
<comment type="similarity">
    <text evidence="9">Belongs to the 'phage' integrase family. XerC subfamily.</text>
</comment>
<dbReference type="InterPro" id="IPR044068">
    <property type="entry name" value="CB"/>
</dbReference>
<dbReference type="PANTHER" id="PTHR30349:SF77">
    <property type="entry name" value="TYROSINE RECOMBINASE XERC"/>
    <property type="match status" value="1"/>
</dbReference>
<evidence type="ECO:0000313" key="13">
    <source>
        <dbReference type="Proteomes" id="UP000276223"/>
    </source>
</evidence>
<evidence type="ECO:0000256" key="9">
    <source>
        <dbReference type="HAMAP-Rule" id="MF_01808"/>
    </source>
</evidence>
<dbReference type="InterPro" id="IPR004107">
    <property type="entry name" value="Integrase_SAM-like_N"/>
</dbReference>
<evidence type="ECO:0000256" key="5">
    <source>
        <dbReference type="ARBA" id="ARBA00022908"/>
    </source>
</evidence>
<dbReference type="PROSITE" id="PS51900">
    <property type="entry name" value="CB"/>
    <property type="match status" value="1"/>
</dbReference>
<dbReference type="RefSeq" id="WP_170161738.1">
    <property type="nucleotide sequence ID" value="NZ_RJVA01000012.1"/>
</dbReference>
<keyword evidence="8 9" id="KW-0131">Cell cycle</keyword>
<dbReference type="PROSITE" id="PS51898">
    <property type="entry name" value="TYR_RECOMBINASE"/>
    <property type="match status" value="1"/>
</dbReference>
<dbReference type="GO" id="GO:0005737">
    <property type="term" value="C:cytoplasm"/>
    <property type="evidence" value="ECO:0007669"/>
    <property type="project" value="UniProtKB-SubCell"/>
</dbReference>
<reference evidence="12 13" key="1">
    <citation type="submission" date="2018-11" db="EMBL/GenBank/DDBJ databases">
        <title>Genomic Encyclopedia of Type Strains, Phase IV (KMG-IV): sequencing the most valuable type-strain genomes for metagenomic binning, comparative biology and taxonomic classification.</title>
        <authorList>
            <person name="Goeker M."/>
        </authorList>
    </citation>
    <scope>NUCLEOTIDE SEQUENCE [LARGE SCALE GENOMIC DNA]</scope>
    <source>
        <strain evidence="12 13">DSM 22027</strain>
    </source>
</reference>
<dbReference type="GO" id="GO:0009037">
    <property type="term" value="F:tyrosine-based site-specific recombinase activity"/>
    <property type="evidence" value="ECO:0007669"/>
    <property type="project" value="UniProtKB-UniRule"/>
</dbReference>
<dbReference type="InterPro" id="IPR023009">
    <property type="entry name" value="Tyrosine_recombinase_XerC/XerD"/>
</dbReference>
<dbReference type="CDD" id="cd00798">
    <property type="entry name" value="INT_XerDC_C"/>
    <property type="match status" value="1"/>
</dbReference>
<dbReference type="Pfam" id="PF02899">
    <property type="entry name" value="Phage_int_SAM_1"/>
    <property type="match status" value="1"/>
</dbReference>